<feature type="transmembrane region" description="Helical" evidence="10">
    <location>
        <begin position="240"/>
        <end position="265"/>
    </location>
</feature>
<evidence type="ECO:0000256" key="8">
    <source>
        <dbReference type="ARBA" id="ARBA00023136"/>
    </source>
</evidence>
<keyword evidence="2" id="KW-0813">Transport</keyword>
<dbReference type="EMBL" id="JAUSVX010000013">
    <property type="protein sequence ID" value="MDQ0472853.1"/>
    <property type="molecule type" value="Genomic_DNA"/>
</dbReference>
<evidence type="ECO:0000256" key="5">
    <source>
        <dbReference type="ARBA" id="ARBA00022692"/>
    </source>
</evidence>
<keyword evidence="5 10" id="KW-0812">Transmembrane</keyword>
<keyword evidence="8 10" id="KW-0472">Membrane</keyword>
<comment type="subcellular location">
    <subcellularLocation>
        <location evidence="1">Cell membrane</location>
        <topology evidence="1">Multi-pass membrane protein</topology>
    </subcellularLocation>
</comment>
<name>A0ABU0JEZ8_9HYPH</name>
<evidence type="ECO:0000313" key="12">
    <source>
        <dbReference type="Proteomes" id="UP001242480"/>
    </source>
</evidence>
<feature type="transmembrane region" description="Helical" evidence="10">
    <location>
        <begin position="105"/>
        <end position="125"/>
    </location>
</feature>
<sequence length="302" mass="30970">MSLQFLVDGLLTGLMIGLGAIGVTLTYAILRFANFAHGELMTFGAYAAWLVSFGIGALAGGSLPALGPFSVSAAVLLAGLVAMALTALLALGLDALLFRRLRERSAVIVVVMASFGASLALRSLIEFAFSSSPVYFGRELQIARRLGLGLRVTPDQAALVVVTLVLLLAVHLFVARSQAGRSMRAVSENPALARVAGIDVEATVRLTWMLGGALAAAAGTMTGILVQIRPGMGFDLLLPLFSAAILGGIGSVPGAIVGGVVIGIAEAATVQFVGAEWRAAAAFALLIAMLLARPRGLFGGRA</sequence>
<keyword evidence="4" id="KW-0997">Cell inner membrane</keyword>
<evidence type="ECO:0000256" key="7">
    <source>
        <dbReference type="ARBA" id="ARBA00022989"/>
    </source>
</evidence>
<keyword evidence="6" id="KW-0029">Amino-acid transport</keyword>
<dbReference type="RefSeq" id="WP_307280279.1">
    <property type="nucleotide sequence ID" value="NZ_JAUSVX010000013.1"/>
</dbReference>
<evidence type="ECO:0000256" key="6">
    <source>
        <dbReference type="ARBA" id="ARBA00022970"/>
    </source>
</evidence>
<proteinExistence type="inferred from homology"/>
<accession>A0ABU0JEZ8</accession>
<feature type="transmembrane region" description="Helical" evidence="10">
    <location>
        <begin position="156"/>
        <end position="174"/>
    </location>
</feature>
<dbReference type="PANTHER" id="PTHR11795">
    <property type="entry name" value="BRANCHED-CHAIN AMINO ACID TRANSPORT SYSTEM PERMEASE PROTEIN LIVH"/>
    <property type="match status" value="1"/>
</dbReference>
<evidence type="ECO:0000256" key="9">
    <source>
        <dbReference type="ARBA" id="ARBA00037998"/>
    </source>
</evidence>
<reference evidence="11 12" key="1">
    <citation type="submission" date="2023-07" db="EMBL/GenBank/DDBJ databases">
        <title>Genomic Encyclopedia of Type Strains, Phase IV (KMG-IV): sequencing the most valuable type-strain genomes for metagenomic binning, comparative biology and taxonomic classification.</title>
        <authorList>
            <person name="Goeker M."/>
        </authorList>
    </citation>
    <scope>NUCLEOTIDE SEQUENCE [LARGE SCALE GENOMIC DNA]</scope>
    <source>
        <strain evidence="11 12">DSM 19619</strain>
    </source>
</reference>
<dbReference type="PANTHER" id="PTHR11795:SF371">
    <property type="entry name" value="HIGH-AFFINITY BRANCHED-CHAIN AMINO ACID TRANSPORT SYSTEM PERMEASE PROTEIN LIVH"/>
    <property type="match status" value="1"/>
</dbReference>
<comment type="caution">
    <text evidence="11">The sequence shown here is derived from an EMBL/GenBank/DDBJ whole genome shotgun (WGS) entry which is preliminary data.</text>
</comment>
<evidence type="ECO:0000256" key="1">
    <source>
        <dbReference type="ARBA" id="ARBA00004651"/>
    </source>
</evidence>
<evidence type="ECO:0000256" key="3">
    <source>
        <dbReference type="ARBA" id="ARBA00022475"/>
    </source>
</evidence>
<organism evidence="11 12">
    <name type="scientific">Labrys wisconsinensis</name>
    <dbReference type="NCBI Taxonomy" id="425677"/>
    <lineage>
        <taxon>Bacteria</taxon>
        <taxon>Pseudomonadati</taxon>
        <taxon>Pseudomonadota</taxon>
        <taxon>Alphaproteobacteria</taxon>
        <taxon>Hyphomicrobiales</taxon>
        <taxon>Xanthobacteraceae</taxon>
        <taxon>Labrys</taxon>
    </lineage>
</organism>
<evidence type="ECO:0000256" key="4">
    <source>
        <dbReference type="ARBA" id="ARBA00022519"/>
    </source>
</evidence>
<keyword evidence="3" id="KW-1003">Cell membrane</keyword>
<feature type="transmembrane region" description="Helical" evidence="10">
    <location>
        <begin position="277"/>
        <end position="294"/>
    </location>
</feature>
<feature type="transmembrane region" description="Helical" evidence="10">
    <location>
        <begin position="206"/>
        <end position="228"/>
    </location>
</feature>
<dbReference type="CDD" id="cd06582">
    <property type="entry name" value="TM_PBP1_LivH_like"/>
    <property type="match status" value="1"/>
</dbReference>
<feature type="transmembrane region" description="Helical" evidence="10">
    <location>
        <begin position="6"/>
        <end position="30"/>
    </location>
</feature>
<keyword evidence="12" id="KW-1185">Reference proteome</keyword>
<comment type="similarity">
    <text evidence="9">Belongs to the binding-protein-dependent transport system permease family. LivHM subfamily.</text>
</comment>
<dbReference type="Pfam" id="PF02653">
    <property type="entry name" value="BPD_transp_2"/>
    <property type="match status" value="1"/>
</dbReference>
<protein>
    <submittedName>
        <fullName evidence="11">Branched-chain amino acid transport system permease protein</fullName>
    </submittedName>
</protein>
<evidence type="ECO:0000313" key="11">
    <source>
        <dbReference type="EMBL" id="MDQ0472853.1"/>
    </source>
</evidence>
<feature type="transmembrane region" description="Helical" evidence="10">
    <location>
        <begin position="42"/>
        <end position="63"/>
    </location>
</feature>
<keyword evidence="7 10" id="KW-1133">Transmembrane helix</keyword>
<feature type="transmembrane region" description="Helical" evidence="10">
    <location>
        <begin position="69"/>
        <end position="93"/>
    </location>
</feature>
<evidence type="ECO:0000256" key="10">
    <source>
        <dbReference type="SAM" id="Phobius"/>
    </source>
</evidence>
<dbReference type="InterPro" id="IPR052157">
    <property type="entry name" value="BCAA_transport_permease"/>
</dbReference>
<evidence type="ECO:0000256" key="2">
    <source>
        <dbReference type="ARBA" id="ARBA00022448"/>
    </source>
</evidence>
<dbReference type="Proteomes" id="UP001242480">
    <property type="component" value="Unassembled WGS sequence"/>
</dbReference>
<dbReference type="InterPro" id="IPR001851">
    <property type="entry name" value="ABC_transp_permease"/>
</dbReference>
<gene>
    <name evidence="11" type="ORF">QO011_005883</name>
</gene>